<name>A0A087AD31_9BIFI</name>
<accession>A0A087AD31</accession>
<feature type="signal peptide" evidence="1">
    <location>
        <begin position="1"/>
        <end position="26"/>
    </location>
</feature>
<dbReference type="GO" id="GO:0043190">
    <property type="term" value="C:ATP-binding cassette (ABC) transporter complex"/>
    <property type="evidence" value="ECO:0007669"/>
    <property type="project" value="InterPro"/>
</dbReference>
<dbReference type="AlphaFoldDB" id="A0A087AD31"/>
<evidence type="ECO:0000313" key="4">
    <source>
        <dbReference type="Proteomes" id="UP000029072"/>
    </source>
</evidence>
<evidence type="ECO:0000256" key="1">
    <source>
        <dbReference type="SAM" id="SignalP"/>
    </source>
</evidence>
<comment type="caution">
    <text evidence="3">The sequence shown here is derived from an EMBL/GenBank/DDBJ whole genome shotgun (WGS) entry which is preliminary data.</text>
</comment>
<evidence type="ECO:0000259" key="2">
    <source>
        <dbReference type="Pfam" id="PF00496"/>
    </source>
</evidence>
<evidence type="ECO:0000313" key="3">
    <source>
        <dbReference type="EMBL" id="KFI56681.1"/>
    </source>
</evidence>
<dbReference type="Proteomes" id="UP000029072">
    <property type="component" value="Unassembled WGS sequence"/>
</dbReference>
<dbReference type="InterPro" id="IPR000914">
    <property type="entry name" value="SBP_5_dom"/>
</dbReference>
<sequence length="573" mass="63089">MTSKVRKALRRTIAAVAALASLMSVAACGGTSSSTAQDGTVVSIFNGTTGTFNENFNPFSPTALGPTLGVIYETLYWYNLATDEDPTPMLATGYEWNEDGSELTITTREGVKWHDGEPFSARDVAFTFNLIHNTPALNTNGTACTAELIDDNHVKLIFPTKNADGTPFDEPFKGAYMQEGGILGGQAIVPEHIWKNVKDPMNYTNANPIGTGAFKLSRFTNQSYSFSAFKDYWNGAPKIDGVRYIALNDASAATSTLMAGQVDWMSAYIPSYQMLLKNYPRISAVNTPRLTTVVMTCSNTEAGCKGPQTDTAVRQAMYYGMNRTQLNKLAGAGAGAIGSPTMLMPDRDRKWITDKNLVTTPETEDQEKAKQILEDAGWKMGDDGYRHKDGVKLSMTIQTVAGWSDYILINDTLKQQMKPLGIEIISTQMAWNQWNENEQKGNYQLSLDSLGLGVTADPYYTYNPRYSSLQMAKVGETSGGQNYARYSNPKVDDAIEAAAGTEDEAERKAQYAIVQKEIANDVPYIPVYINSMLTEFNDSKVTGWPTEDNMYALPAAWKAWDMGIILQHLEPKQ</sequence>
<organism evidence="3 4">
    <name type="scientific">Bifidobacterium callitrichos DSM 23973</name>
    <dbReference type="NCBI Taxonomy" id="1437609"/>
    <lineage>
        <taxon>Bacteria</taxon>
        <taxon>Bacillati</taxon>
        <taxon>Actinomycetota</taxon>
        <taxon>Actinomycetes</taxon>
        <taxon>Bifidobacteriales</taxon>
        <taxon>Bifidobacteriaceae</taxon>
        <taxon>Bifidobacterium</taxon>
    </lineage>
</organism>
<dbReference type="OrthoDB" id="9764591at2"/>
<dbReference type="Gene3D" id="3.40.190.10">
    <property type="entry name" value="Periplasmic binding protein-like II"/>
    <property type="match status" value="1"/>
</dbReference>
<feature type="chain" id="PRO_5039586949" evidence="1">
    <location>
        <begin position="27"/>
        <end position="573"/>
    </location>
</feature>
<dbReference type="CDD" id="cd08509">
    <property type="entry name" value="PBP2_TmCBP_oligosaccharides_like"/>
    <property type="match status" value="1"/>
</dbReference>
<gene>
    <name evidence="3" type="ORF">BCAL_0287</name>
</gene>
<dbReference type="GO" id="GO:0015833">
    <property type="term" value="P:peptide transport"/>
    <property type="evidence" value="ECO:0007669"/>
    <property type="project" value="TreeGrafter"/>
</dbReference>
<dbReference type="EMBL" id="JGYS01000001">
    <property type="protein sequence ID" value="KFI56681.1"/>
    <property type="molecule type" value="Genomic_DNA"/>
</dbReference>
<dbReference type="SUPFAM" id="SSF53850">
    <property type="entry name" value="Periplasmic binding protein-like II"/>
    <property type="match status" value="1"/>
</dbReference>
<dbReference type="eggNOG" id="COG0747">
    <property type="taxonomic scope" value="Bacteria"/>
</dbReference>
<dbReference type="Gene3D" id="3.10.105.10">
    <property type="entry name" value="Dipeptide-binding Protein, Domain 3"/>
    <property type="match status" value="1"/>
</dbReference>
<protein>
    <submittedName>
        <fullName evidence="3">ABC transporter substrate-binding protein</fullName>
    </submittedName>
</protein>
<dbReference type="PIRSF" id="PIRSF002741">
    <property type="entry name" value="MppA"/>
    <property type="match status" value="1"/>
</dbReference>
<dbReference type="Pfam" id="PF00496">
    <property type="entry name" value="SBP_bac_5"/>
    <property type="match status" value="1"/>
</dbReference>
<proteinExistence type="predicted"/>
<feature type="domain" description="Solute-binding protein family 5" evidence="2">
    <location>
        <begin position="86"/>
        <end position="468"/>
    </location>
</feature>
<dbReference type="STRING" id="1437609.BCAL_0287"/>
<dbReference type="Gene3D" id="3.90.76.10">
    <property type="entry name" value="Dipeptide-binding Protein, Domain 1"/>
    <property type="match status" value="1"/>
</dbReference>
<dbReference type="PANTHER" id="PTHR30290">
    <property type="entry name" value="PERIPLASMIC BINDING COMPONENT OF ABC TRANSPORTER"/>
    <property type="match status" value="1"/>
</dbReference>
<dbReference type="GO" id="GO:1904680">
    <property type="term" value="F:peptide transmembrane transporter activity"/>
    <property type="evidence" value="ECO:0007669"/>
    <property type="project" value="TreeGrafter"/>
</dbReference>
<dbReference type="PROSITE" id="PS51257">
    <property type="entry name" value="PROKAR_LIPOPROTEIN"/>
    <property type="match status" value="1"/>
</dbReference>
<dbReference type="RefSeq" id="WP_043163758.1">
    <property type="nucleotide sequence ID" value="NZ_JDUV01000001.1"/>
</dbReference>
<dbReference type="InterPro" id="IPR039424">
    <property type="entry name" value="SBP_5"/>
</dbReference>
<dbReference type="InterPro" id="IPR030678">
    <property type="entry name" value="Peptide/Ni-bd"/>
</dbReference>
<keyword evidence="1" id="KW-0732">Signal</keyword>
<reference evidence="3 4" key="1">
    <citation type="submission" date="2014-03" db="EMBL/GenBank/DDBJ databases">
        <title>Genomics of Bifidobacteria.</title>
        <authorList>
            <person name="Ventura M."/>
            <person name="Milani C."/>
            <person name="Lugli G.A."/>
        </authorList>
    </citation>
    <scope>NUCLEOTIDE SEQUENCE [LARGE SCALE GENOMIC DNA]</scope>
    <source>
        <strain evidence="3 4">DSM 23973</strain>
    </source>
</reference>
<dbReference type="GO" id="GO:0042597">
    <property type="term" value="C:periplasmic space"/>
    <property type="evidence" value="ECO:0007669"/>
    <property type="project" value="UniProtKB-ARBA"/>
</dbReference>